<dbReference type="Proteomes" id="UP001497744">
    <property type="component" value="Unassembled WGS sequence"/>
</dbReference>
<evidence type="ECO:0008006" key="4">
    <source>
        <dbReference type="Google" id="ProtNLM"/>
    </source>
</evidence>
<keyword evidence="1" id="KW-1133">Transmembrane helix</keyword>
<reference evidence="2 3" key="1">
    <citation type="submission" date="2021-06" db="EMBL/GenBank/DDBJ databases">
        <title>Genome sequence of Babesia caballi.</title>
        <authorList>
            <person name="Yamagishi J."/>
            <person name="Kidaka T."/>
            <person name="Ochi A."/>
        </authorList>
    </citation>
    <scope>NUCLEOTIDE SEQUENCE [LARGE SCALE GENOMIC DNA]</scope>
    <source>
        <strain evidence="2">USDA-D6B2</strain>
    </source>
</reference>
<proteinExistence type="predicted"/>
<evidence type="ECO:0000256" key="1">
    <source>
        <dbReference type="SAM" id="Phobius"/>
    </source>
</evidence>
<name>A0AAV4LNS2_BABCB</name>
<organism evidence="2 3">
    <name type="scientific">Babesia caballi</name>
    <dbReference type="NCBI Taxonomy" id="5871"/>
    <lineage>
        <taxon>Eukaryota</taxon>
        <taxon>Sar</taxon>
        <taxon>Alveolata</taxon>
        <taxon>Apicomplexa</taxon>
        <taxon>Aconoidasida</taxon>
        <taxon>Piroplasmida</taxon>
        <taxon>Babesiidae</taxon>
        <taxon>Babesia</taxon>
    </lineage>
</organism>
<evidence type="ECO:0000313" key="3">
    <source>
        <dbReference type="Proteomes" id="UP001497744"/>
    </source>
</evidence>
<accession>A0AAV4LNS2</accession>
<keyword evidence="3" id="KW-1185">Reference proteome</keyword>
<comment type="caution">
    <text evidence="2">The sequence shown here is derived from an EMBL/GenBank/DDBJ whole genome shotgun (WGS) entry which is preliminary data.</text>
</comment>
<sequence>MSGKKSLTDPPKNLKEAVDWILRVTGEDGMTGSSTSSLLQELGKLEFKTVKIIGINLQSSITGLASGLRTLIGYEKGDQKKLKVGSKGIGKEGDVERSTDAKSALASNVYVSAYYNSAWFTDVENGDSPNQARNKKKALESFFTAIEKIYEGLTELYVKCKTEWYSQGLGGSSDALHKFMSDNGFDKAKLNTSKDGNDIAALLDSGLKEFTTAYNSAGTNPSLDAFRSQLEQNSSTSPSQYPLSALYILATYVYVESTSPATPSFAGYSGVTALAAPIDLSSGCPSNLKEAIDWILSVTGKDGQDTGQSTNAVEALTNAVKKLLNDVDGSGSEFGQKFENVKKALDGSRNGLIKSMAEGLQQFIGYDGSGKLTGAGIAPSNMATHRLCDATIAFTIGVLEGCKNNEKVKLRKDQISKIDNVINKLHEQYGQGPEKLQEVGGPMKRELNKTNFNGTGIDSFVEDIGTALEKLKGISHDRPNDVAQKVGEYLKEVFKGTRGNWQGSAEQAATQLQALAKNFNSNDSYNTSDNTFSQNIRNVEEGFDTDSVTPSYLKPILEAGKEEFVWHLEKAYVSYYQGTKVETNKWNSSEAAVAKRCAQIFLGCIPLIYHCLTQLYWLSHDKGPWAKQRFHDPRGSGLRNIMVALGYGDYYLSSQQGRIVVKSAMQGFNEFKATQLEGPNAHLKTPYHAFLNKLTSNLNDAINPSSSTLTNQTIPALYHIARLYFRHQHGRNADRTRPPSSIREMLYWLSGLQFSPQYDSLQSHISGVFRSLLGKPAITEDADLSLPVADSASYKNDNKLSAFDLKGYLTMTCLYSPMVLGRLQGPGTSTESKEPYLHYLFGNGLSLAYPSGAALLSKLSKYAYALQFQLSFLTQKCSTNFDDGCGWRHCRFGKEINATGNPVQSHICPGYNCKKNQCQHDGNGQSSVCTHNQGGYGSNCGTGSKDSPLQAFLTDNLKGFRRGHSGTSDHLASCSSNSMCHVPMGFKAEYLRETEGYGYHVFYPLLFYCSDHTRPLRLLSDKLHCISNYTPRSLGDMLGFYLHLTRQVFNVRTDNLSEYVTKLLKTRNHPSRAGLLIFEYLENSIVELGSALHGVVRHCHNRQKGVTDNAIKHLNVSGKACSHSNTNSSPADLWSLFSIMDNNHAACKSAKCGAYLSPLTRSYGTTFGKSAAFASTYLSWVSYLADDFKERLEGLLVDFSNITCTDCQTQKGGECSCKKGQHGTSQCSCESVVSCSGVLPLFYEHGFNFFNVQSLSGKVSTNGDTKRTCQQFHSQLQTVINGDPLYTLLVAVDSFLYTIRWEFFSKLSAFWTIYVCIILYTFFFLLDTLHLRSHLRLTSSHTVPPLALLTSGQPLPLTKLTYIGQ</sequence>
<dbReference type="RefSeq" id="XP_067713543.1">
    <property type="nucleotide sequence ID" value="XM_067857442.1"/>
</dbReference>
<protein>
    <recommendedName>
        <fullName evidence="4">Variant erythrocyte surface antigen-1, alpha subunit</fullName>
    </recommendedName>
</protein>
<keyword evidence="1" id="KW-0472">Membrane</keyword>
<feature type="transmembrane region" description="Helical" evidence="1">
    <location>
        <begin position="1308"/>
        <end position="1326"/>
    </location>
</feature>
<dbReference type="GeneID" id="94192955"/>
<keyword evidence="1" id="KW-0812">Transmembrane</keyword>
<gene>
    <name evidence="2" type="ORF">BcabD6B2_09070</name>
</gene>
<dbReference type="EMBL" id="BPLF01000001">
    <property type="protein sequence ID" value="GIX61472.1"/>
    <property type="molecule type" value="Genomic_DNA"/>
</dbReference>
<evidence type="ECO:0000313" key="2">
    <source>
        <dbReference type="EMBL" id="GIX61472.1"/>
    </source>
</evidence>